<feature type="transmembrane region" description="Helical" evidence="1">
    <location>
        <begin position="28"/>
        <end position="46"/>
    </location>
</feature>
<dbReference type="Proteomes" id="UP000319210">
    <property type="component" value="Unassembled WGS sequence"/>
</dbReference>
<dbReference type="AlphaFoldDB" id="A0A4Y3R0W3"/>
<name>A0A4Y3R0W3_STRCI</name>
<comment type="caution">
    <text evidence="2">The sequence shown here is derived from an EMBL/GenBank/DDBJ whole genome shotgun (WGS) entry which is preliminary data.</text>
</comment>
<protein>
    <recommendedName>
        <fullName evidence="4">Small hydrophobic membrane protein</fullName>
    </recommendedName>
</protein>
<keyword evidence="1" id="KW-0472">Membrane</keyword>
<keyword evidence="3" id="KW-1185">Reference proteome</keyword>
<reference evidence="2 3" key="1">
    <citation type="submission" date="2019-06" db="EMBL/GenBank/DDBJ databases">
        <title>Whole genome shotgun sequence of Streptomyces cacaoi subsp. cacaoi NBRC 12748.</title>
        <authorList>
            <person name="Hosoyama A."/>
            <person name="Uohara A."/>
            <person name="Ohji S."/>
            <person name="Ichikawa N."/>
        </authorList>
    </citation>
    <scope>NUCLEOTIDE SEQUENCE [LARGE SCALE GENOMIC DNA]</scope>
    <source>
        <strain evidence="2 3">NBRC 12748</strain>
    </source>
</reference>
<evidence type="ECO:0000256" key="1">
    <source>
        <dbReference type="SAM" id="Phobius"/>
    </source>
</evidence>
<keyword evidence="1" id="KW-1133">Transmembrane helix</keyword>
<keyword evidence="1" id="KW-0812">Transmembrane</keyword>
<organism evidence="2 3">
    <name type="scientific">Streptomyces cacaoi</name>
    <dbReference type="NCBI Taxonomy" id="1898"/>
    <lineage>
        <taxon>Bacteria</taxon>
        <taxon>Bacillati</taxon>
        <taxon>Actinomycetota</taxon>
        <taxon>Actinomycetes</taxon>
        <taxon>Kitasatosporales</taxon>
        <taxon>Streptomycetaceae</taxon>
        <taxon>Streptomyces</taxon>
    </lineage>
</organism>
<evidence type="ECO:0008006" key="4">
    <source>
        <dbReference type="Google" id="ProtNLM"/>
    </source>
</evidence>
<dbReference type="EMBL" id="BJMM01000018">
    <property type="protein sequence ID" value="GEB51142.1"/>
    <property type="molecule type" value="Genomic_DNA"/>
</dbReference>
<evidence type="ECO:0000313" key="2">
    <source>
        <dbReference type="EMBL" id="GEB51142.1"/>
    </source>
</evidence>
<dbReference type="RefSeq" id="WP_030882253.1">
    <property type="nucleotide sequence ID" value="NZ_BJMM01000018.1"/>
</dbReference>
<evidence type="ECO:0000313" key="3">
    <source>
        <dbReference type="Proteomes" id="UP000319210"/>
    </source>
</evidence>
<gene>
    <name evidence="2" type="ORF">SCA03_36930</name>
</gene>
<sequence length="53" mass="5699">MLFLVAAFLLLGVLVGPAAHLPPAATAAAGAVIAAWLLIFTVREYTRRHRQRS</sequence>
<accession>A0A4Y3R0W3</accession>
<proteinExistence type="predicted"/>